<reference evidence="2" key="1">
    <citation type="submission" date="2019-09" db="EMBL/GenBank/DDBJ databases">
        <title>Draft genome information of white flower Hibiscus syriacus.</title>
        <authorList>
            <person name="Kim Y.-M."/>
        </authorList>
    </citation>
    <scope>NUCLEOTIDE SEQUENCE [LARGE SCALE GENOMIC DNA]</scope>
    <source>
        <strain evidence="2">YM2019G1</strain>
    </source>
</reference>
<evidence type="ECO:0000313" key="3">
    <source>
        <dbReference type="Proteomes" id="UP000436088"/>
    </source>
</evidence>
<organism evidence="2 3">
    <name type="scientific">Hibiscus syriacus</name>
    <name type="common">Rose of Sharon</name>
    <dbReference type="NCBI Taxonomy" id="106335"/>
    <lineage>
        <taxon>Eukaryota</taxon>
        <taxon>Viridiplantae</taxon>
        <taxon>Streptophyta</taxon>
        <taxon>Embryophyta</taxon>
        <taxon>Tracheophyta</taxon>
        <taxon>Spermatophyta</taxon>
        <taxon>Magnoliopsida</taxon>
        <taxon>eudicotyledons</taxon>
        <taxon>Gunneridae</taxon>
        <taxon>Pentapetalae</taxon>
        <taxon>rosids</taxon>
        <taxon>malvids</taxon>
        <taxon>Malvales</taxon>
        <taxon>Malvaceae</taxon>
        <taxon>Malvoideae</taxon>
        <taxon>Hibiscus</taxon>
    </lineage>
</organism>
<comment type="caution">
    <text evidence="2">The sequence shown here is derived from an EMBL/GenBank/DDBJ whole genome shotgun (WGS) entry which is preliminary data.</text>
</comment>
<feature type="region of interest" description="Disordered" evidence="1">
    <location>
        <begin position="66"/>
        <end position="86"/>
    </location>
</feature>
<name>A0A6A2X876_HIBSY</name>
<sequence length="101" mass="11380">MNQKRDALLAEVSYLLMIKSQEYEYQQDSVQSQNPNLQSKLAKPKSLAINGAGFHEEGIGRNQGNVQAQLRKEKKPKNCLSNGKRVGKKKITWQDPVALKV</sequence>
<dbReference type="AlphaFoldDB" id="A0A6A2X876"/>
<gene>
    <name evidence="2" type="ORF">F3Y22_tig00116972pilonHSYRG00003</name>
</gene>
<dbReference type="Proteomes" id="UP000436088">
    <property type="component" value="Unassembled WGS sequence"/>
</dbReference>
<dbReference type="EMBL" id="VEPZ02001745">
    <property type="protein sequence ID" value="KAE8658276.1"/>
    <property type="molecule type" value="Genomic_DNA"/>
</dbReference>
<keyword evidence="3" id="KW-1185">Reference proteome</keyword>
<proteinExistence type="predicted"/>
<protein>
    <submittedName>
        <fullName evidence="2">Pentatricopeptide repeat-containing protein</fullName>
    </submittedName>
</protein>
<accession>A0A6A2X876</accession>
<evidence type="ECO:0000256" key="1">
    <source>
        <dbReference type="SAM" id="MobiDB-lite"/>
    </source>
</evidence>
<evidence type="ECO:0000313" key="2">
    <source>
        <dbReference type="EMBL" id="KAE8658276.1"/>
    </source>
</evidence>